<feature type="active site" description="Proton acceptor; specific for L-alanine" evidence="5">
    <location>
        <position position="251"/>
    </location>
</feature>
<dbReference type="GO" id="GO:0030632">
    <property type="term" value="P:D-alanine biosynthetic process"/>
    <property type="evidence" value="ECO:0007669"/>
    <property type="project" value="UniProtKB-UniRule"/>
</dbReference>
<comment type="function">
    <text evidence="5">Catalyzes the interconversion of L-alanine and D-alanine. May also act on other amino acids.</text>
</comment>
<evidence type="ECO:0000256" key="4">
    <source>
        <dbReference type="ARBA" id="ARBA00023235"/>
    </source>
</evidence>
<dbReference type="STRING" id="1194090.SAMN05443144_11960"/>
<evidence type="ECO:0000256" key="1">
    <source>
        <dbReference type="ARBA" id="ARBA00000316"/>
    </source>
</evidence>
<reference evidence="9 10" key="1">
    <citation type="submission" date="2016-11" db="EMBL/GenBank/DDBJ databases">
        <authorList>
            <person name="Jaros S."/>
            <person name="Januszkiewicz K."/>
            <person name="Wedrychowicz H."/>
        </authorList>
    </citation>
    <scope>NUCLEOTIDE SEQUENCE [LARGE SCALE GENOMIC DNA]</scope>
    <source>
        <strain evidence="9 10">DSM 21986</strain>
    </source>
</reference>
<dbReference type="EC" id="5.1.1.1" evidence="5"/>
<gene>
    <name evidence="9" type="ORF">SAMN05443144_11960</name>
</gene>
<dbReference type="InterPro" id="IPR001608">
    <property type="entry name" value="Ala_racemase_N"/>
</dbReference>
<evidence type="ECO:0000256" key="7">
    <source>
        <dbReference type="PIRSR" id="PIRSR600821-52"/>
    </source>
</evidence>
<evidence type="ECO:0000256" key="3">
    <source>
        <dbReference type="ARBA" id="ARBA00022898"/>
    </source>
</evidence>
<proteinExistence type="inferred from homology"/>
<evidence type="ECO:0000256" key="2">
    <source>
        <dbReference type="ARBA" id="ARBA00001933"/>
    </source>
</evidence>
<organism evidence="9 10">
    <name type="scientific">Fodinibius roseus</name>
    <dbReference type="NCBI Taxonomy" id="1194090"/>
    <lineage>
        <taxon>Bacteria</taxon>
        <taxon>Pseudomonadati</taxon>
        <taxon>Balneolota</taxon>
        <taxon>Balneolia</taxon>
        <taxon>Balneolales</taxon>
        <taxon>Balneolaceae</taxon>
        <taxon>Fodinibius</taxon>
    </lineage>
</organism>
<dbReference type="Pfam" id="PF01168">
    <property type="entry name" value="Ala_racemase_N"/>
    <property type="match status" value="1"/>
</dbReference>
<evidence type="ECO:0000313" key="10">
    <source>
        <dbReference type="Proteomes" id="UP000184041"/>
    </source>
</evidence>
<keyword evidence="3 5" id="KW-0663">Pyridoxal phosphate</keyword>
<dbReference type="InterPro" id="IPR029066">
    <property type="entry name" value="PLP-binding_barrel"/>
</dbReference>
<accession>A0A1M5H7C4</accession>
<dbReference type="SUPFAM" id="SSF50621">
    <property type="entry name" value="Alanine racemase C-terminal domain-like"/>
    <property type="match status" value="1"/>
</dbReference>
<dbReference type="UniPathway" id="UPA00042">
    <property type="reaction ID" value="UER00497"/>
</dbReference>
<dbReference type="HAMAP" id="MF_01201">
    <property type="entry name" value="Ala_racemase"/>
    <property type="match status" value="1"/>
</dbReference>
<comment type="pathway">
    <text evidence="5">Amino-acid biosynthesis; D-alanine biosynthesis; D-alanine from L-alanine: step 1/1.</text>
</comment>
<keyword evidence="4 5" id="KW-0413">Isomerase</keyword>
<dbReference type="GO" id="GO:0005829">
    <property type="term" value="C:cytosol"/>
    <property type="evidence" value="ECO:0007669"/>
    <property type="project" value="TreeGrafter"/>
</dbReference>
<feature type="domain" description="Alanine racemase C-terminal" evidence="8">
    <location>
        <begin position="230"/>
        <end position="353"/>
    </location>
</feature>
<feature type="modified residue" description="N6-(pyridoxal phosphate)lysine" evidence="5 6">
    <location>
        <position position="38"/>
    </location>
</feature>
<dbReference type="RefSeq" id="WP_073066733.1">
    <property type="nucleotide sequence ID" value="NZ_FQUS01000019.1"/>
</dbReference>
<evidence type="ECO:0000256" key="6">
    <source>
        <dbReference type="PIRSR" id="PIRSR600821-50"/>
    </source>
</evidence>
<feature type="binding site" evidence="5 7">
    <location>
        <position position="128"/>
    </location>
    <ligand>
        <name>substrate</name>
    </ligand>
</feature>
<dbReference type="Gene3D" id="2.40.37.10">
    <property type="entry name" value="Lyase, Ornithine Decarboxylase, Chain A, domain 1"/>
    <property type="match status" value="1"/>
</dbReference>
<evidence type="ECO:0000256" key="5">
    <source>
        <dbReference type="HAMAP-Rule" id="MF_01201"/>
    </source>
</evidence>
<dbReference type="Gene3D" id="3.20.20.10">
    <property type="entry name" value="Alanine racemase"/>
    <property type="match status" value="1"/>
</dbReference>
<dbReference type="NCBIfam" id="TIGR00492">
    <property type="entry name" value="alr"/>
    <property type="match status" value="1"/>
</dbReference>
<feature type="active site" description="Proton acceptor; specific for D-alanine" evidence="5">
    <location>
        <position position="38"/>
    </location>
</feature>
<protein>
    <recommendedName>
        <fullName evidence="5">Alanine racemase</fullName>
        <ecNumber evidence="5">5.1.1.1</ecNumber>
    </recommendedName>
</protein>
<dbReference type="GO" id="GO:0008784">
    <property type="term" value="F:alanine racemase activity"/>
    <property type="evidence" value="ECO:0007669"/>
    <property type="project" value="UniProtKB-UniRule"/>
</dbReference>
<dbReference type="EMBL" id="FQUS01000019">
    <property type="protein sequence ID" value="SHG11887.1"/>
    <property type="molecule type" value="Genomic_DNA"/>
</dbReference>
<comment type="similarity">
    <text evidence="5">Belongs to the alanine racemase family.</text>
</comment>
<dbReference type="PROSITE" id="PS00395">
    <property type="entry name" value="ALANINE_RACEMASE"/>
    <property type="match status" value="1"/>
</dbReference>
<dbReference type="FunFam" id="3.20.20.10:FF:000002">
    <property type="entry name" value="Alanine racemase"/>
    <property type="match status" value="1"/>
</dbReference>
<dbReference type="PRINTS" id="PR00992">
    <property type="entry name" value="ALARACEMASE"/>
</dbReference>
<feature type="binding site" evidence="5 7">
    <location>
        <position position="299"/>
    </location>
    <ligand>
        <name>substrate</name>
    </ligand>
</feature>
<dbReference type="InterPro" id="IPR000821">
    <property type="entry name" value="Ala_racemase"/>
</dbReference>
<dbReference type="PANTHER" id="PTHR30511:SF0">
    <property type="entry name" value="ALANINE RACEMASE, CATABOLIC-RELATED"/>
    <property type="match status" value="1"/>
</dbReference>
<name>A0A1M5H7C4_9BACT</name>
<dbReference type="Proteomes" id="UP000184041">
    <property type="component" value="Unassembled WGS sequence"/>
</dbReference>
<dbReference type="PANTHER" id="PTHR30511">
    <property type="entry name" value="ALANINE RACEMASE"/>
    <property type="match status" value="1"/>
</dbReference>
<dbReference type="InterPro" id="IPR009006">
    <property type="entry name" value="Ala_racemase/Decarboxylase_C"/>
</dbReference>
<sequence>MIQKTNSTVTISRKLLLDNLRTFSRFLDPETRIMAVVKSDGYGHGAVEVAQILAPKVESFAVNAIQEGIELRENGITKPILVFEVPQQRMVSQYRVHDLTATISAKEHFEWVPEGTSYHVNFDTGMRRLGFHPSQAEEVANRVQHHSELFCTGIYSHFATAHEPGFSLVSRQHEIFRKIQSCFSDDLNAHIANTGGIAFYDTGPFTMVRLGIGLYGYSPGTTGIEGLKPVLSWRSFLAQTKKISAEATVSYGAEWQAPSDGYLGVLPVGYEDGIKRNLSGRLIVRIAGKEYAVVGTITMNYCMVFLGNDYYEPGTEVELLYPENNAYDWAQKLDTIPYEILTSIDPRIPREYADR</sequence>
<dbReference type="GO" id="GO:0030170">
    <property type="term" value="F:pyridoxal phosphate binding"/>
    <property type="evidence" value="ECO:0007669"/>
    <property type="project" value="UniProtKB-UniRule"/>
</dbReference>
<comment type="catalytic activity">
    <reaction evidence="1 5">
        <text>L-alanine = D-alanine</text>
        <dbReference type="Rhea" id="RHEA:20249"/>
        <dbReference type="ChEBI" id="CHEBI:57416"/>
        <dbReference type="ChEBI" id="CHEBI:57972"/>
        <dbReference type="EC" id="5.1.1.1"/>
    </reaction>
</comment>
<dbReference type="InterPro" id="IPR020622">
    <property type="entry name" value="Ala_racemase_pyridoxalP-BS"/>
</dbReference>
<evidence type="ECO:0000313" key="9">
    <source>
        <dbReference type="EMBL" id="SHG11887.1"/>
    </source>
</evidence>
<dbReference type="SUPFAM" id="SSF51419">
    <property type="entry name" value="PLP-binding barrel"/>
    <property type="match status" value="1"/>
</dbReference>
<dbReference type="AlphaFoldDB" id="A0A1M5H7C4"/>
<dbReference type="Pfam" id="PF00842">
    <property type="entry name" value="Ala_racemase_C"/>
    <property type="match status" value="1"/>
</dbReference>
<keyword evidence="10" id="KW-1185">Reference proteome</keyword>
<dbReference type="CDD" id="cd00430">
    <property type="entry name" value="PLPDE_III_AR"/>
    <property type="match status" value="1"/>
</dbReference>
<dbReference type="OrthoDB" id="9801978at2"/>
<dbReference type="InterPro" id="IPR011079">
    <property type="entry name" value="Ala_racemase_C"/>
</dbReference>
<dbReference type="SMART" id="SM01005">
    <property type="entry name" value="Ala_racemase_C"/>
    <property type="match status" value="1"/>
</dbReference>
<comment type="cofactor">
    <cofactor evidence="2 5 6">
        <name>pyridoxal 5'-phosphate</name>
        <dbReference type="ChEBI" id="CHEBI:597326"/>
    </cofactor>
</comment>
<evidence type="ECO:0000259" key="8">
    <source>
        <dbReference type="SMART" id="SM01005"/>
    </source>
</evidence>